<evidence type="ECO:0000313" key="2">
    <source>
        <dbReference type="EMBL" id="MPR29070.1"/>
    </source>
</evidence>
<feature type="transmembrane region" description="Helical" evidence="1">
    <location>
        <begin position="28"/>
        <end position="50"/>
    </location>
</feature>
<accession>A0A5N7MQY4</accession>
<evidence type="ECO:0000313" key="3">
    <source>
        <dbReference type="Proteomes" id="UP000403266"/>
    </source>
</evidence>
<dbReference type="OrthoDB" id="8453239at2"/>
<keyword evidence="1" id="KW-0812">Transmembrane</keyword>
<gene>
    <name evidence="2" type="ORF">FS320_29130</name>
</gene>
<comment type="caution">
    <text evidence="2">The sequence shown here is derived from an EMBL/GenBank/DDBJ whole genome shotgun (WGS) entry which is preliminary data.</text>
</comment>
<keyword evidence="1" id="KW-0472">Membrane</keyword>
<name>A0A5N7MQY4_9HYPH</name>
<dbReference type="AlphaFoldDB" id="A0A5N7MQY4"/>
<proteinExistence type="predicted"/>
<keyword evidence="1" id="KW-1133">Transmembrane helix</keyword>
<reference evidence="2 3" key="1">
    <citation type="journal article" date="2019" name="Syst. Appl. Microbiol.">
        <title>Microvirga tunisiensis sp. nov., a root nodule symbiotic bacterium isolated from Lupinus micranthus and L. luteus grown in Northern Tunisia.</title>
        <authorList>
            <person name="Msaddak A."/>
            <person name="Rejili M."/>
            <person name="Duran D."/>
            <person name="Mars M."/>
            <person name="Palacios J.M."/>
            <person name="Ruiz-Argueso T."/>
            <person name="Rey L."/>
            <person name="Imperial J."/>
        </authorList>
    </citation>
    <scope>NUCLEOTIDE SEQUENCE [LARGE SCALE GENOMIC DNA]</scope>
    <source>
        <strain evidence="2 3">Lmie10</strain>
    </source>
</reference>
<feature type="transmembrane region" description="Helical" evidence="1">
    <location>
        <begin position="5"/>
        <end position="22"/>
    </location>
</feature>
<dbReference type="EMBL" id="VOSK01000195">
    <property type="protein sequence ID" value="MPR29070.1"/>
    <property type="molecule type" value="Genomic_DNA"/>
</dbReference>
<keyword evidence="3" id="KW-1185">Reference proteome</keyword>
<sequence length="65" mass="7295">MISWIVRLLMIAAGAVTGWLVAEDAPNFGIIQMMVALLLLTLIVAVLAFWPSDWTARLNRLQRSR</sequence>
<evidence type="ECO:0000256" key="1">
    <source>
        <dbReference type="SAM" id="Phobius"/>
    </source>
</evidence>
<protein>
    <submittedName>
        <fullName evidence="2">Uncharacterized protein</fullName>
    </submittedName>
</protein>
<organism evidence="2 3">
    <name type="scientific">Microvirga tunisiensis</name>
    <dbReference type="NCBI Taxonomy" id="2108360"/>
    <lineage>
        <taxon>Bacteria</taxon>
        <taxon>Pseudomonadati</taxon>
        <taxon>Pseudomonadota</taxon>
        <taxon>Alphaproteobacteria</taxon>
        <taxon>Hyphomicrobiales</taxon>
        <taxon>Methylobacteriaceae</taxon>
        <taxon>Microvirga</taxon>
    </lineage>
</organism>
<dbReference type="Proteomes" id="UP000403266">
    <property type="component" value="Unassembled WGS sequence"/>
</dbReference>
<dbReference type="RefSeq" id="WP_152715763.1">
    <property type="nucleotide sequence ID" value="NZ_VOSJ01000197.1"/>
</dbReference>